<feature type="region of interest" description="Disordered" evidence="1">
    <location>
        <begin position="1"/>
        <end position="84"/>
    </location>
</feature>
<accession>A0A2P6NJZ4</accession>
<dbReference type="EMBL" id="MDYQ01000066">
    <property type="protein sequence ID" value="PRP84256.1"/>
    <property type="molecule type" value="Genomic_DNA"/>
</dbReference>
<proteinExistence type="predicted"/>
<name>A0A2P6NJZ4_9EUKA</name>
<gene>
    <name evidence="2" type="ORF">PROFUN_08276</name>
</gene>
<evidence type="ECO:0000313" key="3">
    <source>
        <dbReference type="Proteomes" id="UP000241769"/>
    </source>
</evidence>
<feature type="compositionally biased region" description="Polar residues" evidence="1">
    <location>
        <begin position="113"/>
        <end position="123"/>
    </location>
</feature>
<feature type="compositionally biased region" description="Polar residues" evidence="1">
    <location>
        <begin position="1"/>
        <end position="15"/>
    </location>
</feature>
<keyword evidence="3" id="KW-1185">Reference proteome</keyword>
<dbReference type="Proteomes" id="UP000241769">
    <property type="component" value="Unassembled WGS sequence"/>
</dbReference>
<feature type="compositionally biased region" description="Low complexity" evidence="1">
    <location>
        <begin position="145"/>
        <end position="160"/>
    </location>
</feature>
<dbReference type="AlphaFoldDB" id="A0A2P6NJZ4"/>
<reference evidence="2 3" key="1">
    <citation type="journal article" date="2018" name="Genome Biol. Evol.">
        <title>Multiple Roots of Fruiting Body Formation in Amoebozoa.</title>
        <authorList>
            <person name="Hillmann F."/>
            <person name="Forbes G."/>
            <person name="Novohradska S."/>
            <person name="Ferling I."/>
            <person name="Riege K."/>
            <person name="Groth M."/>
            <person name="Westermann M."/>
            <person name="Marz M."/>
            <person name="Spaller T."/>
            <person name="Winckler T."/>
            <person name="Schaap P."/>
            <person name="Glockner G."/>
        </authorList>
    </citation>
    <scope>NUCLEOTIDE SEQUENCE [LARGE SCALE GENOMIC DNA]</scope>
    <source>
        <strain evidence="2 3">Jena</strain>
    </source>
</reference>
<feature type="compositionally biased region" description="Acidic residues" evidence="1">
    <location>
        <begin position="161"/>
        <end position="170"/>
    </location>
</feature>
<feature type="compositionally biased region" description="Low complexity" evidence="1">
    <location>
        <begin position="60"/>
        <end position="74"/>
    </location>
</feature>
<evidence type="ECO:0000313" key="2">
    <source>
        <dbReference type="EMBL" id="PRP84256.1"/>
    </source>
</evidence>
<feature type="compositionally biased region" description="Basic and acidic residues" evidence="1">
    <location>
        <begin position="127"/>
        <end position="144"/>
    </location>
</feature>
<dbReference type="InParanoid" id="A0A2P6NJZ4"/>
<organism evidence="2 3">
    <name type="scientific">Planoprotostelium fungivorum</name>
    <dbReference type="NCBI Taxonomy" id="1890364"/>
    <lineage>
        <taxon>Eukaryota</taxon>
        <taxon>Amoebozoa</taxon>
        <taxon>Evosea</taxon>
        <taxon>Variosea</taxon>
        <taxon>Cavosteliida</taxon>
        <taxon>Cavosteliaceae</taxon>
        <taxon>Planoprotostelium</taxon>
    </lineage>
</organism>
<feature type="compositionally biased region" description="Basic and acidic residues" evidence="1">
    <location>
        <begin position="49"/>
        <end position="59"/>
    </location>
</feature>
<comment type="caution">
    <text evidence="2">The sequence shown here is derived from an EMBL/GenBank/DDBJ whole genome shotgun (WGS) entry which is preliminary data.</text>
</comment>
<evidence type="ECO:0000256" key="1">
    <source>
        <dbReference type="SAM" id="MobiDB-lite"/>
    </source>
</evidence>
<sequence length="197" mass="22125">MVNNANTKQRNNKPNTVDGKRSQPTKSTPKKIVEERPGAVSPINFGIKTLEELMRERDISSPSSNSPPNGAPSSPTQPSIDELAFFMRSGPHFVHEKDIQSFSMINRCSTEVATPSKFPSQNLPHKRQMEDPQDETRKQLKIENDTPPSTNETTPTTEATSTDEEDIDLERELEDIELDGVEMSEEEMERLLSEEGL</sequence>
<feature type="region of interest" description="Disordered" evidence="1">
    <location>
        <begin position="113"/>
        <end position="170"/>
    </location>
</feature>
<protein>
    <submittedName>
        <fullName evidence="2">Uncharacterized protein</fullName>
    </submittedName>
</protein>